<evidence type="ECO:0000313" key="2">
    <source>
        <dbReference type="EMBL" id="AEO61438.1"/>
    </source>
</evidence>
<dbReference type="RefSeq" id="XP_003666683.1">
    <property type="nucleotide sequence ID" value="XM_003666635.1"/>
</dbReference>
<dbReference type="HOGENOM" id="CLU_1240875_0_0_1"/>
<organism evidence="2 3">
    <name type="scientific">Thermothelomyces thermophilus (strain ATCC 42464 / BCRC 31852 / DSM 1799)</name>
    <name type="common">Sporotrichum thermophile</name>
    <dbReference type="NCBI Taxonomy" id="573729"/>
    <lineage>
        <taxon>Eukaryota</taxon>
        <taxon>Fungi</taxon>
        <taxon>Dikarya</taxon>
        <taxon>Ascomycota</taxon>
        <taxon>Pezizomycotina</taxon>
        <taxon>Sordariomycetes</taxon>
        <taxon>Sordariomycetidae</taxon>
        <taxon>Sordariales</taxon>
        <taxon>Chaetomiaceae</taxon>
        <taxon>Thermothelomyces</taxon>
    </lineage>
</organism>
<accession>G2QPC5</accession>
<protein>
    <submittedName>
        <fullName evidence="2">Uncharacterized protein</fullName>
    </submittedName>
</protein>
<name>G2QPC5_THET4</name>
<reference evidence="2 3" key="1">
    <citation type="journal article" date="2011" name="Nat. Biotechnol.">
        <title>Comparative genomic analysis of the thermophilic biomass-degrading fungi Myceliophthora thermophila and Thielavia terrestris.</title>
        <authorList>
            <person name="Berka R.M."/>
            <person name="Grigoriev I.V."/>
            <person name="Otillar R."/>
            <person name="Salamov A."/>
            <person name="Grimwood J."/>
            <person name="Reid I."/>
            <person name="Ishmael N."/>
            <person name="John T."/>
            <person name="Darmond C."/>
            <person name="Moisan M.-C."/>
            <person name="Henrissat B."/>
            <person name="Coutinho P.M."/>
            <person name="Lombard V."/>
            <person name="Natvig D.O."/>
            <person name="Lindquist E."/>
            <person name="Schmutz J."/>
            <person name="Lucas S."/>
            <person name="Harris P."/>
            <person name="Powlowski J."/>
            <person name="Bellemare A."/>
            <person name="Taylor D."/>
            <person name="Butler G."/>
            <person name="de Vries R.P."/>
            <person name="Allijn I.E."/>
            <person name="van den Brink J."/>
            <person name="Ushinsky S."/>
            <person name="Storms R."/>
            <person name="Powell A.J."/>
            <person name="Paulsen I.T."/>
            <person name="Elbourne L.D.H."/>
            <person name="Baker S.E."/>
            <person name="Magnuson J."/>
            <person name="LaBoissiere S."/>
            <person name="Clutterbuck A.J."/>
            <person name="Martinez D."/>
            <person name="Wogulis M."/>
            <person name="de Leon A.L."/>
            <person name="Rey M.W."/>
            <person name="Tsang A."/>
        </authorList>
    </citation>
    <scope>NUCLEOTIDE SEQUENCE [LARGE SCALE GENOMIC DNA]</scope>
    <source>
        <strain evidence="3">ATCC 42464 / BCRC 31852 / DSM 1799</strain>
    </source>
</reference>
<proteinExistence type="predicted"/>
<dbReference type="EMBL" id="CP003008">
    <property type="protein sequence ID" value="AEO61438.1"/>
    <property type="molecule type" value="Genomic_DNA"/>
</dbReference>
<evidence type="ECO:0000313" key="3">
    <source>
        <dbReference type="Proteomes" id="UP000007322"/>
    </source>
</evidence>
<dbReference type="VEuPathDB" id="FungiDB:MYCTH_2113353"/>
<dbReference type="AlphaFoldDB" id="G2QPC5"/>
<dbReference type="GeneID" id="11506812"/>
<gene>
    <name evidence="2" type="ORF">MYCTH_2113353</name>
</gene>
<keyword evidence="3" id="KW-1185">Reference proteome</keyword>
<dbReference type="Proteomes" id="UP000007322">
    <property type="component" value="Chromosome 7"/>
</dbReference>
<dbReference type="KEGG" id="mtm:MYCTH_2113353"/>
<dbReference type="InParanoid" id="G2QPC5"/>
<evidence type="ECO:0000256" key="1">
    <source>
        <dbReference type="SAM" id="MobiDB-lite"/>
    </source>
</evidence>
<feature type="region of interest" description="Disordered" evidence="1">
    <location>
        <begin position="1"/>
        <end position="22"/>
    </location>
</feature>
<sequence length="223" mass="25008">MELHQGAASQAPQNPLMPDRSTAGQRIRSGEYVHYGVGFVTRNYTKNTWGTTSGIVATAKRTNDAHKHLISRPGPRVGLLLRGGALLLLTGPEEIEERSGNRRKECQAGRQCHFTCKVLEYDVWINCVVSSLLWRWHSWTASLERYEVTFAMSRLLNVDADIWSRRAVETTNISGLETRPPGAPPTPPVPLVLISDQRVGAWREGYHKIHRMAIDESAWQIAA</sequence>